<keyword evidence="2" id="KW-1185">Reference proteome</keyword>
<evidence type="ECO:0000313" key="1">
    <source>
        <dbReference type="EMBL" id="PMD17632.1"/>
    </source>
</evidence>
<accession>A0A2J6PUD9</accession>
<proteinExistence type="predicted"/>
<gene>
    <name evidence="1" type="ORF">NA56DRAFT_262471</name>
</gene>
<name>A0A2J6PUD9_9HELO</name>
<dbReference type="EMBL" id="KZ613498">
    <property type="protein sequence ID" value="PMD17632.1"/>
    <property type="molecule type" value="Genomic_DNA"/>
</dbReference>
<dbReference type="Proteomes" id="UP000235672">
    <property type="component" value="Unassembled WGS sequence"/>
</dbReference>
<protein>
    <submittedName>
        <fullName evidence="1">Uncharacterized protein</fullName>
    </submittedName>
</protein>
<organism evidence="1 2">
    <name type="scientific">Hyaloscypha hepaticicola</name>
    <dbReference type="NCBI Taxonomy" id="2082293"/>
    <lineage>
        <taxon>Eukaryota</taxon>
        <taxon>Fungi</taxon>
        <taxon>Dikarya</taxon>
        <taxon>Ascomycota</taxon>
        <taxon>Pezizomycotina</taxon>
        <taxon>Leotiomycetes</taxon>
        <taxon>Helotiales</taxon>
        <taxon>Hyaloscyphaceae</taxon>
        <taxon>Hyaloscypha</taxon>
    </lineage>
</organism>
<dbReference type="AlphaFoldDB" id="A0A2J6PUD9"/>
<evidence type="ECO:0000313" key="2">
    <source>
        <dbReference type="Proteomes" id="UP000235672"/>
    </source>
</evidence>
<sequence length="154" mass="17623">MRDVNGGMKILGLESLVLNRILYIAPRRAVEFRIVLIRQRRCSARKGASRSRFSVIVTWHPENSGLYPNQPPQMRTSHRGIQTTIDSTSTINFLDPPKFSQFNDKVSRDSARRARQLLVGAGRYSATGRRIRLNSTNEPHIRTATHAQAYKRHK</sequence>
<reference evidence="1 2" key="1">
    <citation type="submission" date="2016-05" db="EMBL/GenBank/DDBJ databases">
        <title>A degradative enzymes factory behind the ericoid mycorrhizal symbiosis.</title>
        <authorList>
            <consortium name="DOE Joint Genome Institute"/>
            <person name="Martino E."/>
            <person name="Morin E."/>
            <person name="Grelet G."/>
            <person name="Kuo A."/>
            <person name="Kohler A."/>
            <person name="Daghino S."/>
            <person name="Barry K."/>
            <person name="Choi C."/>
            <person name="Cichocki N."/>
            <person name="Clum A."/>
            <person name="Copeland A."/>
            <person name="Hainaut M."/>
            <person name="Haridas S."/>
            <person name="Labutti K."/>
            <person name="Lindquist E."/>
            <person name="Lipzen A."/>
            <person name="Khouja H.-R."/>
            <person name="Murat C."/>
            <person name="Ohm R."/>
            <person name="Olson A."/>
            <person name="Spatafora J."/>
            <person name="Veneault-Fourrey C."/>
            <person name="Henrissat B."/>
            <person name="Grigoriev I."/>
            <person name="Martin F."/>
            <person name="Perotto S."/>
        </authorList>
    </citation>
    <scope>NUCLEOTIDE SEQUENCE [LARGE SCALE GENOMIC DNA]</scope>
    <source>
        <strain evidence="1 2">UAMH 7357</strain>
    </source>
</reference>